<dbReference type="InterPro" id="IPR013573">
    <property type="entry name" value="Tscrpt_reg_YcdC_C"/>
</dbReference>
<reference evidence="4 5" key="1">
    <citation type="journal article" date="2010" name="J. Bacteriol.">
        <title>Genome sequences of Oceanicola granulosus HTCC2516(T) and Oceanicola batsensis HTCC2597(TDelta).</title>
        <authorList>
            <person name="Thrash J.C."/>
            <person name="Cho J.C."/>
            <person name="Vergin K.L."/>
            <person name="Giovannoni S.J."/>
        </authorList>
    </citation>
    <scope>NUCLEOTIDE SEQUENCE [LARGE SCALE GENOMIC DNA]</scope>
    <source>
        <strain evidence="5">ATCC BAA-861 / DSM 15982 / KCTC 12143 / HTCC2516</strain>
    </source>
</reference>
<dbReference type="Pfam" id="PF00440">
    <property type="entry name" value="TetR_N"/>
    <property type="match status" value="1"/>
</dbReference>
<keyword evidence="1 2" id="KW-0238">DNA-binding</keyword>
<dbReference type="GO" id="GO:0000976">
    <property type="term" value="F:transcription cis-regulatory region binding"/>
    <property type="evidence" value="ECO:0007669"/>
    <property type="project" value="TreeGrafter"/>
</dbReference>
<dbReference type="PROSITE" id="PS50977">
    <property type="entry name" value="HTH_TETR_2"/>
    <property type="match status" value="1"/>
</dbReference>
<dbReference type="Gene3D" id="1.10.10.60">
    <property type="entry name" value="Homeodomain-like"/>
    <property type="match status" value="1"/>
</dbReference>
<dbReference type="eggNOG" id="COG1309">
    <property type="taxonomic scope" value="Bacteria"/>
</dbReference>
<dbReference type="OrthoDB" id="2356263at2"/>
<evidence type="ECO:0000259" key="3">
    <source>
        <dbReference type="PROSITE" id="PS50977"/>
    </source>
</evidence>
<evidence type="ECO:0000313" key="5">
    <source>
        <dbReference type="Proteomes" id="UP000003635"/>
    </source>
</evidence>
<gene>
    <name evidence="4" type="ORF">OG2516_10906</name>
</gene>
<dbReference type="PANTHER" id="PTHR30055">
    <property type="entry name" value="HTH-TYPE TRANSCRIPTIONAL REGULATOR RUTR"/>
    <property type="match status" value="1"/>
</dbReference>
<feature type="domain" description="HTH tetR-type" evidence="3">
    <location>
        <begin position="10"/>
        <end position="70"/>
    </location>
</feature>
<accession>Q2CK22</accession>
<keyword evidence="5" id="KW-1185">Reference proteome</keyword>
<dbReference type="InterPro" id="IPR036271">
    <property type="entry name" value="Tet_transcr_reg_TetR-rel_C_sf"/>
</dbReference>
<dbReference type="EMBL" id="AAOT01000001">
    <property type="protein sequence ID" value="EAR52967.1"/>
    <property type="molecule type" value="Genomic_DNA"/>
</dbReference>
<dbReference type="GO" id="GO:0003700">
    <property type="term" value="F:DNA-binding transcription factor activity"/>
    <property type="evidence" value="ECO:0007669"/>
    <property type="project" value="TreeGrafter"/>
</dbReference>
<dbReference type="RefSeq" id="WP_007255701.1">
    <property type="nucleotide sequence ID" value="NZ_CH724107.1"/>
</dbReference>
<dbReference type="InterPro" id="IPR001647">
    <property type="entry name" value="HTH_TetR"/>
</dbReference>
<dbReference type="HOGENOM" id="CLU_069356_1_0_5"/>
<comment type="caution">
    <text evidence="4">The sequence shown here is derived from an EMBL/GenBank/DDBJ whole genome shotgun (WGS) entry which is preliminary data.</text>
</comment>
<dbReference type="PRINTS" id="PR00455">
    <property type="entry name" value="HTHTETR"/>
</dbReference>
<dbReference type="GO" id="GO:0045892">
    <property type="term" value="P:negative regulation of DNA-templated transcription"/>
    <property type="evidence" value="ECO:0007669"/>
    <property type="project" value="InterPro"/>
</dbReference>
<organism evidence="4 5">
    <name type="scientific">Oceanicola granulosus (strain ATCC BAA-861 / DSM 15982 / KCTC 12143 / HTCC2516)</name>
    <dbReference type="NCBI Taxonomy" id="314256"/>
    <lineage>
        <taxon>Bacteria</taxon>
        <taxon>Pseudomonadati</taxon>
        <taxon>Pseudomonadota</taxon>
        <taxon>Alphaproteobacteria</taxon>
        <taxon>Rhodobacterales</taxon>
        <taxon>Roseobacteraceae</taxon>
        <taxon>Oceanicola</taxon>
    </lineage>
</organism>
<name>Q2CK22_OCEGH</name>
<evidence type="ECO:0000256" key="1">
    <source>
        <dbReference type="ARBA" id="ARBA00023125"/>
    </source>
</evidence>
<evidence type="ECO:0000313" key="4">
    <source>
        <dbReference type="EMBL" id="EAR52967.1"/>
    </source>
</evidence>
<evidence type="ECO:0000256" key="2">
    <source>
        <dbReference type="PROSITE-ProRule" id="PRU00335"/>
    </source>
</evidence>
<dbReference type="STRING" id="314256.OG2516_10906"/>
<protein>
    <submittedName>
        <fullName evidence="4">Transcriptional regulator, TetR family protein</fullName>
    </submittedName>
</protein>
<dbReference type="Proteomes" id="UP000003635">
    <property type="component" value="Unassembled WGS sequence"/>
</dbReference>
<sequence>MSSGRTRIQQKNREVILEAGLEAFSEAGFRGTTLDRIAKGAGLSKPNLLYYFPSKEAIHRELLSRQLDLWLAPLRTLDPDGDPLEELLGYVHRKLALSRDHPRESRLFANEVLQGAPHILDTLQQDLRALVEDAAGVIRGWIAAGRLAPIDPVHLIFSVWSLTQHYADFDVQVRAVLGDADPFPGAERHLDAVFRRLLMPDPEKACAEAAVG</sequence>
<dbReference type="Gene3D" id="1.10.357.10">
    <property type="entry name" value="Tetracycline Repressor, domain 2"/>
    <property type="match status" value="1"/>
</dbReference>
<dbReference type="SUPFAM" id="SSF46689">
    <property type="entry name" value="Homeodomain-like"/>
    <property type="match status" value="1"/>
</dbReference>
<dbReference type="InterPro" id="IPR050109">
    <property type="entry name" value="HTH-type_TetR-like_transc_reg"/>
</dbReference>
<dbReference type="SUPFAM" id="SSF48498">
    <property type="entry name" value="Tetracyclin repressor-like, C-terminal domain"/>
    <property type="match status" value="1"/>
</dbReference>
<dbReference type="Pfam" id="PF08362">
    <property type="entry name" value="TetR_C_3"/>
    <property type="match status" value="1"/>
</dbReference>
<dbReference type="AlphaFoldDB" id="Q2CK22"/>
<dbReference type="InterPro" id="IPR009057">
    <property type="entry name" value="Homeodomain-like_sf"/>
</dbReference>
<feature type="DNA-binding region" description="H-T-H motif" evidence="2">
    <location>
        <begin position="33"/>
        <end position="52"/>
    </location>
</feature>
<dbReference type="PANTHER" id="PTHR30055:SF196">
    <property type="entry name" value="HTH-TYPE TRANSCRIPTIONAL REGULATOR RUTR"/>
    <property type="match status" value="1"/>
</dbReference>
<proteinExistence type="predicted"/>